<dbReference type="OrthoDB" id="5298214at2"/>
<dbReference type="Pfam" id="PF13098">
    <property type="entry name" value="Thioredoxin_2"/>
    <property type="match status" value="1"/>
</dbReference>
<keyword evidence="4" id="KW-1185">Reference proteome</keyword>
<feature type="domain" description="Thioredoxin-like fold" evidence="2">
    <location>
        <begin position="47"/>
        <end position="185"/>
    </location>
</feature>
<evidence type="ECO:0000259" key="2">
    <source>
        <dbReference type="Pfam" id="PF13098"/>
    </source>
</evidence>
<protein>
    <recommendedName>
        <fullName evidence="2">Thioredoxin-like fold domain-containing protein</fullName>
    </recommendedName>
</protein>
<proteinExistence type="predicted"/>
<feature type="signal peptide" evidence="1">
    <location>
        <begin position="1"/>
        <end position="24"/>
    </location>
</feature>
<dbReference type="RefSeq" id="WP_147074921.1">
    <property type="nucleotide sequence ID" value="NZ_AP021884.1"/>
</dbReference>
<dbReference type="SUPFAM" id="SSF52833">
    <property type="entry name" value="Thioredoxin-like"/>
    <property type="match status" value="1"/>
</dbReference>
<dbReference type="InterPro" id="IPR036249">
    <property type="entry name" value="Thioredoxin-like_sf"/>
</dbReference>
<dbReference type="PANTHER" id="PTHR35272:SF4">
    <property type="entry name" value="THIOL:DISULFIDE INTERCHANGE PROTEIN DSBG"/>
    <property type="match status" value="1"/>
</dbReference>
<dbReference type="InterPro" id="IPR051470">
    <property type="entry name" value="Thiol:disulfide_interchange"/>
</dbReference>
<sequence>MNTLIRHSLAIFIAFFLGLSPSWAANADAARAETLLTSLHAAKWIQEGAGPRIVYIFFDPNCPYCHKLYQATRKFVGKEGLEFRWIPVGFLSQSSLGKAAAILAAKDRRKAFHTNEDDYGFGAGPGGGIPPLSHPGGPVLRALNTNLSLMHQARLWGIPVMAFRARDGQAQLMVGSLPPDKLGEMLRLVK</sequence>
<accession>A0A512LBW2</accession>
<evidence type="ECO:0000313" key="3">
    <source>
        <dbReference type="EMBL" id="GEP31974.1"/>
    </source>
</evidence>
<reference evidence="3 4" key="1">
    <citation type="submission" date="2019-07" db="EMBL/GenBank/DDBJ databases">
        <title>Whole genome shotgun sequence of Thiobacillus plumbophilus NBRC 107929.</title>
        <authorList>
            <person name="Hosoyama A."/>
            <person name="Uohara A."/>
            <person name="Ohji S."/>
            <person name="Ichikawa N."/>
        </authorList>
    </citation>
    <scope>NUCLEOTIDE SEQUENCE [LARGE SCALE GENOMIC DNA]</scope>
    <source>
        <strain evidence="3 4">NBRC 107929</strain>
    </source>
</reference>
<organism evidence="3 4">
    <name type="scientific">Sulfuriferula plumbiphila</name>
    <dbReference type="NCBI Taxonomy" id="171865"/>
    <lineage>
        <taxon>Bacteria</taxon>
        <taxon>Pseudomonadati</taxon>
        <taxon>Pseudomonadota</taxon>
        <taxon>Betaproteobacteria</taxon>
        <taxon>Nitrosomonadales</taxon>
        <taxon>Sulfuricellaceae</taxon>
        <taxon>Sulfuriferula</taxon>
    </lineage>
</organism>
<dbReference type="InterPro" id="IPR012336">
    <property type="entry name" value="Thioredoxin-like_fold"/>
</dbReference>
<dbReference type="Proteomes" id="UP000321337">
    <property type="component" value="Unassembled WGS sequence"/>
</dbReference>
<comment type="caution">
    <text evidence="3">The sequence shown here is derived from an EMBL/GenBank/DDBJ whole genome shotgun (WGS) entry which is preliminary data.</text>
</comment>
<feature type="chain" id="PRO_5021807320" description="Thioredoxin-like fold domain-containing protein" evidence="1">
    <location>
        <begin position="25"/>
        <end position="190"/>
    </location>
</feature>
<name>A0A512LBW2_9PROT</name>
<dbReference type="PANTHER" id="PTHR35272">
    <property type="entry name" value="THIOL:DISULFIDE INTERCHANGE PROTEIN DSBC-RELATED"/>
    <property type="match status" value="1"/>
</dbReference>
<evidence type="ECO:0000313" key="4">
    <source>
        <dbReference type="Proteomes" id="UP000321337"/>
    </source>
</evidence>
<evidence type="ECO:0000256" key="1">
    <source>
        <dbReference type="SAM" id="SignalP"/>
    </source>
</evidence>
<keyword evidence="1" id="KW-0732">Signal</keyword>
<dbReference type="EMBL" id="BKAD01000042">
    <property type="protein sequence ID" value="GEP31974.1"/>
    <property type="molecule type" value="Genomic_DNA"/>
</dbReference>
<dbReference type="Gene3D" id="3.40.30.10">
    <property type="entry name" value="Glutaredoxin"/>
    <property type="match status" value="1"/>
</dbReference>
<dbReference type="AlphaFoldDB" id="A0A512LBW2"/>
<gene>
    <name evidence="3" type="ORF">TPL01_31120</name>
</gene>